<comment type="caution">
    <text evidence="1">The sequence shown here is derived from an EMBL/GenBank/DDBJ whole genome shotgun (WGS) entry which is preliminary data.</text>
</comment>
<gene>
    <name evidence="1" type="ORF">HAX54_045007</name>
</gene>
<name>A0ABS8WJB1_DATST</name>
<reference evidence="1 2" key="1">
    <citation type="journal article" date="2021" name="BMC Genomics">
        <title>Datura genome reveals duplications of psychoactive alkaloid biosynthetic genes and high mutation rate following tissue culture.</title>
        <authorList>
            <person name="Rajewski A."/>
            <person name="Carter-House D."/>
            <person name="Stajich J."/>
            <person name="Litt A."/>
        </authorList>
    </citation>
    <scope>NUCLEOTIDE SEQUENCE [LARGE SCALE GENOMIC DNA]</scope>
    <source>
        <strain evidence="1">AR-01</strain>
    </source>
</reference>
<dbReference type="EMBL" id="JACEIK010006935">
    <property type="protein sequence ID" value="MCE3049488.1"/>
    <property type="molecule type" value="Genomic_DNA"/>
</dbReference>
<evidence type="ECO:0000313" key="2">
    <source>
        <dbReference type="Proteomes" id="UP000823775"/>
    </source>
</evidence>
<evidence type="ECO:0000313" key="1">
    <source>
        <dbReference type="EMBL" id="MCE3049488.1"/>
    </source>
</evidence>
<protein>
    <submittedName>
        <fullName evidence="1">Uncharacterized protein</fullName>
    </submittedName>
</protein>
<proteinExistence type="predicted"/>
<organism evidence="1 2">
    <name type="scientific">Datura stramonium</name>
    <name type="common">Jimsonweed</name>
    <name type="synonym">Common thornapple</name>
    <dbReference type="NCBI Taxonomy" id="4076"/>
    <lineage>
        <taxon>Eukaryota</taxon>
        <taxon>Viridiplantae</taxon>
        <taxon>Streptophyta</taxon>
        <taxon>Embryophyta</taxon>
        <taxon>Tracheophyta</taxon>
        <taxon>Spermatophyta</taxon>
        <taxon>Magnoliopsida</taxon>
        <taxon>eudicotyledons</taxon>
        <taxon>Gunneridae</taxon>
        <taxon>Pentapetalae</taxon>
        <taxon>asterids</taxon>
        <taxon>lamiids</taxon>
        <taxon>Solanales</taxon>
        <taxon>Solanaceae</taxon>
        <taxon>Solanoideae</taxon>
        <taxon>Datureae</taxon>
        <taxon>Datura</taxon>
    </lineage>
</organism>
<keyword evidence="2" id="KW-1185">Reference proteome</keyword>
<sequence length="231" mass="25614">MIPIELFKFQHTSTVTVIISQTLLLQIVGAESTMAAAESIEEEEENKPKPRSNVELGTEAFSSIIKIQRTISFNCLSIQQHLRSYLNQRRDTPSSPFDSLYCLLLSYEAIHASNGASNNCGFHLFEPLAIKEKNQFPYHRKLCQAPASEKMIINSPHTFHVRKAGFALCQSHKLQAGLYGMVYVKTSASQAPWMESVWTRSTVTFLRVNGSVLGGPDDGGGIGLEGRRGSH</sequence>
<accession>A0ABS8WJB1</accession>
<dbReference type="Proteomes" id="UP000823775">
    <property type="component" value="Unassembled WGS sequence"/>
</dbReference>